<protein>
    <recommendedName>
        <fullName evidence="6">DUF1593 domain-containing protein</fullName>
    </recommendedName>
</protein>
<evidence type="ECO:0000259" key="3">
    <source>
        <dbReference type="Pfam" id="PF21027"/>
    </source>
</evidence>
<proteinExistence type="predicted"/>
<dbReference type="InterPro" id="IPR013783">
    <property type="entry name" value="Ig-like_fold"/>
</dbReference>
<dbReference type="Gene3D" id="3.90.245.10">
    <property type="entry name" value="Ribonucleoside hydrolase-like"/>
    <property type="match status" value="1"/>
</dbReference>
<dbReference type="EMBL" id="BONX01000053">
    <property type="protein sequence ID" value="GIH00476.1"/>
    <property type="molecule type" value="Genomic_DNA"/>
</dbReference>
<dbReference type="InterPro" id="IPR036452">
    <property type="entry name" value="Ribo_hydro-like"/>
</dbReference>
<reference evidence="4 5" key="1">
    <citation type="submission" date="2021-01" db="EMBL/GenBank/DDBJ databases">
        <title>Whole genome shotgun sequence of Plantactinospora mayteni NBRC 109088.</title>
        <authorList>
            <person name="Komaki H."/>
            <person name="Tamura T."/>
        </authorList>
    </citation>
    <scope>NUCLEOTIDE SEQUENCE [LARGE SCALE GENOMIC DNA]</scope>
    <source>
        <strain evidence="4 5">NBRC 109088</strain>
    </source>
</reference>
<sequence length="556" mass="62066">MFTAGLSPRMATRRRRRLAAVMLSVATLLVPLFNDTAQAARPEPESPFRTIITSDAEIDDVASFHRLLLHANDLAGSLEGIVYSSSTFHWAGDPTANPPIPAYQWAGTEVFQDMINGTGTKWGAGGGYAAIVDNLRRHDPRYPSVDHLNSLIKVGNISYRGEMQADTEGSDLIKQALLDDDPRPLHLQVWGGTNTIAAALRSIEDEYKGTRDWPSIYSRVVSKARVNIILDQDETYKDYIDPRWPDLNVIVNRDQFWTVAYFRYRYSGERGLPRVPGEIENAYFKPPFIQQRIRFGPLLSSYPVSADAYASGAVIYPNTDEFLSEGDSPSYFELLDNGLRSWEDPTYGGWGGRFAQASTHRWSDFPTYVTDDNWAYGERRYDHEPSRVRDAGPYGESYAVAYPQARWIPALQNELAARAEWQTKSYDEANHPPVVRIAGDRIDRCVRPGARVPLSARLSDPDGDKLTSTWWHYREAGTYPGVVAVARPSAATTSFVVPRDAKPGQTIHMILEVRDRAERPMTRYVRVIATVAGGPGLGAGKCARSADDLGSGRNDR</sequence>
<evidence type="ECO:0000259" key="2">
    <source>
        <dbReference type="Pfam" id="PF07632"/>
    </source>
</evidence>
<evidence type="ECO:0000313" key="4">
    <source>
        <dbReference type="EMBL" id="GIH00476.1"/>
    </source>
</evidence>
<dbReference type="Pfam" id="PF21027">
    <property type="entry name" value="Sde0182_C"/>
    <property type="match status" value="1"/>
</dbReference>
<feature type="domain" description="Cellulose-binding Sde182 nucleoside hydrolase-like" evidence="2">
    <location>
        <begin position="49"/>
        <end position="354"/>
    </location>
</feature>
<feature type="domain" description="Cellulose-binding Sde182 C-terminal" evidence="3">
    <location>
        <begin position="452"/>
        <end position="531"/>
    </location>
</feature>
<name>A0ABQ4F0M5_9ACTN</name>
<accession>A0ABQ4F0M5</accession>
<dbReference type="InterPro" id="IPR011483">
    <property type="entry name" value="Sde182_NH-like"/>
</dbReference>
<organism evidence="4 5">
    <name type="scientific">Plantactinospora mayteni</name>
    <dbReference type="NCBI Taxonomy" id="566021"/>
    <lineage>
        <taxon>Bacteria</taxon>
        <taxon>Bacillati</taxon>
        <taxon>Actinomycetota</taxon>
        <taxon>Actinomycetes</taxon>
        <taxon>Micromonosporales</taxon>
        <taxon>Micromonosporaceae</taxon>
        <taxon>Plantactinospora</taxon>
    </lineage>
</organism>
<feature type="signal peptide" evidence="1">
    <location>
        <begin position="1"/>
        <end position="39"/>
    </location>
</feature>
<dbReference type="Pfam" id="PF07632">
    <property type="entry name" value="Sde182_NH-like"/>
    <property type="match status" value="1"/>
</dbReference>
<dbReference type="Gene3D" id="2.60.40.10">
    <property type="entry name" value="Immunoglobulins"/>
    <property type="match status" value="1"/>
</dbReference>
<comment type="caution">
    <text evidence="4">The sequence shown here is derived from an EMBL/GenBank/DDBJ whole genome shotgun (WGS) entry which is preliminary data.</text>
</comment>
<dbReference type="RefSeq" id="WP_203861777.1">
    <property type="nucleotide sequence ID" value="NZ_BAAAZQ010000023.1"/>
</dbReference>
<gene>
    <name evidence="4" type="ORF">Pma05_70480</name>
</gene>
<evidence type="ECO:0008006" key="6">
    <source>
        <dbReference type="Google" id="ProtNLM"/>
    </source>
</evidence>
<dbReference type="InterPro" id="IPR048527">
    <property type="entry name" value="Sde182_C"/>
</dbReference>
<keyword evidence="1" id="KW-0732">Signal</keyword>
<feature type="chain" id="PRO_5045669592" description="DUF1593 domain-containing protein" evidence="1">
    <location>
        <begin position="40"/>
        <end position="556"/>
    </location>
</feature>
<evidence type="ECO:0000313" key="5">
    <source>
        <dbReference type="Proteomes" id="UP000621500"/>
    </source>
</evidence>
<evidence type="ECO:0000256" key="1">
    <source>
        <dbReference type="SAM" id="SignalP"/>
    </source>
</evidence>
<dbReference type="Proteomes" id="UP000621500">
    <property type="component" value="Unassembled WGS sequence"/>
</dbReference>
<keyword evidence="5" id="KW-1185">Reference proteome</keyword>